<protein>
    <submittedName>
        <fullName evidence="6">DNA-directed RNA polymerase family protein</fullName>
    </submittedName>
</protein>
<proteinExistence type="predicted"/>
<keyword evidence="1" id="KW-0677">Repeat</keyword>
<dbReference type="SUPFAM" id="SSF52540">
    <property type="entry name" value="P-loop containing nucleoside triphosphate hydrolases"/>
    <property type="match status" value="1"/>
</dbReference>
<dbReference type="Gene3D" id="3.40.50.300">
    <property type="entry name" value="P-loop containing nucleotide triphosphate hydrolases"/>
    <property type="match status" value="1"/>
</dbReference>
<evidence type="ECO:0000259" key="4">
    <source>
        <dbReference type="Pfam" id="PF00931"/>
    </source>
</evidence>
<dbReference type="FunFam" id="3.40.50.300:FF:001091">
    <property type="entry name" value="Probable disease resistance protein At1g61300"/>
    <property type="match status" value="1"/>
</dbReference>
<dbReference type="InterPro" id="IPR041118">
    <property type="entry name" value="Rx_N"/>
</dbReference>
<sequence>MAETAVNIVIEKLVPLLREEGNLLRGIHDDVTSIKDLLESMTSFLKDADAKAERPNMSIGVKTWVKQTREMATHIEDVIDEYLRRVAHRRNKRGFIGFFLKTCHFVRGLCARHEIASEIQLVKQRVLQIQQTSEAYRFISTEQTSFSPSRRDDMLFDPRMASLYTEEAELVGIQTLRDKLIGWSIGEVESRRSVSSLVGMGGLGKTTLAKKVFDNPKFTECFHWRAWITVSQSYKNEDILRNMIAEFHRVKEEFVPEGIETMDLKLLIDTLREYLKEKRYAVVFDDVWTTNLWECVKLALPDNNKGSRIIITTRKSEVAASCRDALSDQVYDVEPLSPDMAWELFCKKRFRVSGGYCPPELEEIATTIVSRCGGLPLAIVAISGLLQTKGEDVSQWRKLLDSLSSELESNPN</sequence>
<dbReference type="PANTHER" id="PTHR19338">
    <property type="entry name" value="TRANSLOCASE OF INNER MITOCHONDRIAL MEMBRANE 13 HOMOLOG"/>
    <property type="match status" value="1"/>
</dbReference>
<dbReference type="PANTHER" id="PTHR19338:SF32">
    <property type="entry name" value="OS06G0287500 PROTEIN"/>
    <property type="match status" value="1"/>
</dbReference>
<evidence type="ECO:0000259" key="5">
    <source>
        <dbReference type="Pfam" id="PF18052"/>
    </source>
</evidence>
<feature type="domain" description="Disease resistance N-terminal" evidence="5">
    <location>
        <begin position="5"/>
        <end position="96"/>
    </location>
</feature>
<gene>
    <name evidence="6" type="ORF">Prudu_022170</name>
</gene>
<organism evidence="6">
    <name type="scientific">Prunus dulcis</name>
    <name type="common">Almond</name>
    <name type="synonym">Amygdalus dulcis</name>
    <dbReference type="NCBI Taxonomy" id="3755"/>
    <lineage>
        <taxon>Eukaryota</taxon>
        <taxon>Viridiplantae</taxon>
        <taxon>Streptophyta</taxon>
        <taxon>Embryophyta</taxon>
        <taxon>Tracheophyta</taxon>
        <taxon>Spermatophyta</taxon>
        <taxon>Magnoliopsida</taxon>
        <taxon>eudicotyledons</taxon>
        <taxon>Gunneridae</taxon>
        <taxon>Pentapetalae</taxon>
        <taxon>rosids</taxon>
        <taxon>fabids</taxon>
        <taxon>Rosales</taxon>
        <taxon>Rosaceae</taxon>
        <taxon>Amygdaloideae</taxon>
        <taxon>Amygdaleae</taxon>
        <taxon>Prunus</taxon>
    </lineage>
</organism>
<dbReference type="CDD" id="cd14798">
    <property type="entry name" value="RX-CC_like"/>
    <property type="match status" value="1"/>
</dbReference>
<dbReference type="InterPro" id="IPR027417">
    <property type="entry name" value="P-loop_NTPase"/>
</dbReference>
<evidence type="ECO:0000256" key="1">
    <source>
        <dbReference type="ARBA" id="ARBA00022737"/>
    </source>
</evidence>
<dbReference type="Gene3D" id="1.10.8.430">
    <property type="entry name" value="Helical domain of apoptotic protease-activating factors"/>
    <property type="match status" value="1"/>
</dbReference>
<dbReference type="InterPro" id="IPR002182">
    <property type="entry name" value="NB-ARC"/>
</dbReference>
<dbReference type="Pfam" id="PF18052">
    <property type="entry name" value="Rx_N"/>
    <property type="match status" value="1"/>
</dbReference>
<accession>A0A4Y1RYV7</accession>
<dbReference type="Gene3D" id="1.20.5.4130">
    <property type="match status" value="1"/>
</dbReference>
<keyword evidence="6" id="KW-0240">DNA-directed RNA polymerase</keyword>
<keyword evidence="2" id="KW-0547">Nucleotide-binding</keyword>
<reference evidence="6" key="1">
    <citation type="journal article" date="2019" name="Science">
        <title>Mutation of a bHLH transcription factor allowed almond domestication.</title>
        <authorList>
            <person name="Sanchez-Perez R."/>
            <person name="Pavan S."/>
            <person name="Mazzeo R."/>
            <person name="Moldovan C."/>
            <person name="Aiese Cigliano R."/>
            <person name="Del Cueto J."/>
            <person name="Ricciardi F."/>
            <person name="Lotti C."/>
            <person name="Ricciardi L."/>
            <person name="Dicenta F."/>
            <person name="Lopez-Marques R.L."/>
            <person name="Lindberg Moller B."/>
        </authorList>
    </citation>
    <scope>NUCLEOTIDE SEQUENCE</scope>
</reference>
<dbReference type="GO" id="GO:0000428">
    <property type="term" value="C:DNA-directed RNA polymerase complex"/>
    <property type="evidence" value="ECO:0007669"/>
    <property type="project" value="UniProtKB-KW"/>
</dbReference>
<name>A0A4Y1RYV7_PRUDU</name>
<evidence type="ECO:0000256" key="3">
    <source>
        <dbReference type="ARBA" id="ARBA00022821"/>
    </source>
</evidence>
<dbReference type="Pfam" id="PF00931">
    <property type="entry name" value="NB-ARC"/>
    <property type="match status" value="1"/>
</dbReference>
<dbReference type="AlphaFoldDB" id="A0A4Y1RYV7"/>
<dbReference type="PRINTS" id="PR00364">
    <property type="entry name" value="DISEASERSIST"/>
</dbReference>
<evidence type="ECO:0000256" key="2">
    <source>
        <dbReference type="ARBA" id="ARBA00022741"/>
    </source>
</evidence>
<keyword evidence="6" id="KW-0804">Transcription</keyword>
<dbReference type="EMBL" id="AP019304">
    <property type="protein sequence ID" value="BBH09620.1"/>
    <property type="molecule type" value="Genomic_DNA"/>
</dbReference>
<evidence type="ECO:0000313" key="6">
    <source>
        <dbReference type="EMBL" id="BBH09620.1"/>
    </source>
</evidence>
<dbReference type="InterPro" id="IPR038005">
    <property type="entry name" value="RX-like_CC"/>
</dbReference>
<dbReference type="InterPro" id="IPR042197">
    <property type="entry name" value="Apaf_helical"/>
</dbReference>
<feature type="domain" description="NB-ARC" evidence="4">
    <location>
        <begin position="190"/>
        <end position="351"/>
    </location>
</feature>
<dbReference type="GO" id="GO:0043531">
    <property type="term" value="F:ADP binding"/>
    <property type="evidence" value="ECO:0007669"/>
    <property type="project" value="InterPro"/>
</dbReference>
<dbReference type="GO" id="GO:0006952">
    <property type="term" value="P:defense response"/>
    <property type="evidence" value="ECO:0007669"/>
    <property type="project" value="UniProtKB-KW"/>
</dbReference>
<keyword evidence="3" id="KW-0611">Plant defense</keyword>